<feature type="compositionally biased region" description="Acidic residues" evidence="1">
    <location>
        <begin position="111"/>
        <end position="129"/>
    </location>
</feature>
<proteinExistence type="predicted"/>
<dbReference type="PANTHER" id="PTHR33264:SF8">
    <property type="entry name" value="EXPRESSED PROTEIN"/>
    <property type="match status" value="1"/>
</dbReference>
<keyword evidence="3" id="KW-1185">Reference proteome</keyword>
<dbReference type="AlphaFoldDB" id="A0A8X8ZSM7"/>
<reference evidence="2" key="1">
    <citation type="submission" date="2018-01" db="EMBL/GenBank/DDBJ databases">
        <authorList>
            <person name="Mao J.F."/>
        </authorList>
    </citation>
    <scope>NUCLEOTIDE SEQUENCE</scope>
    <source>
        <strain evidence="2">Huo1</strain>
        <tissue evidence="2">Leaf</tissue>
    </source>
</reference>
<name>A0A8X8ZSM7_SALSN</name>
<reference evidence="2" key="2">
    <citation type="submission" date="2020-08" db="EMBL/GenBank/DDBJ databases">
        <title>Plant Genome Project.</title>
        <authorList>
            <person name="Zhang R.-G."/>
        </authorList>
    </citation>
    <scope>NUCLEOTIDE SEQUENCE</scope>
    <source>
        <strain evidence="2">Huo1</strain>
        <tissue evidence="2">Leaf</tissue>
    </source>
</reference>
<evidence type="ECO:0000256" key="1">
    <source>
        <dbReference type="SAM" id="MobiDB-lite"/>
    </source>
</evidence>
<protein>
    <submittedName>
        <fullName evidence="2">Uncharacterized protein</fullName>
    </submittedName>
</protein>
<dbReference type="PANTHER" id="PTHR33264">
    <property type="entry name" value="EXPRESSED PROTEIN"/>
    <property type="match status" value="1"/>
</dbReference>
<feature type="compositionally biased region" description="Polar residues" evidence="1">
    <location>
        <begin position="23"/>
        <end position="32"/>
    </location>
</feature>
<organism evidence="2">
    <name type="scientific">Salvia splendens</name>
    <name type="common">Scarlet sage</name>
    <dbReference type="NCBI Taxonomy" id="180675"/>
    <lineage>
        <taxon>Eukaryota</taxon>
        <taxon>Viridiplantae</taxon>
        <taxon>Streptophyta</taxon>
        <taxon>Embryophyta</taxon>
        <taxon>Tracheophyta</taxon>
        <taxon>Spermatophyta</taxon>
        <taxon>Magnoliopsida</taxon>
        <taxon>eudicotyledons</taxon>
        <taxon>Gunneridae</taxon>
        <taxon>Pentapetalae</taxon>
        <taxon>asterids</taxon>
        <taxon>lamiids</taxon>
        <taxon>Lamiales</taxon>
        <taxon>Lamiaceae</taxon>
        <taxon>Nepetoideae</taxon>
        <taxon>Mentheae</taxon>
        <taxon>Salviinae</taxon>
        <taxon>Salvia</taxon>
        <taxon>Salvia subgen. Calosphace</taxon>
        <taxon>core Calosphace</taxon>
    </lineage>
</organism>
<gene>
    <name evidence="2" type="ORF">SASPL_122077</name>
</gene>
<feature type="region of interest" description="Disordered" evidence="1">
    <location>
        <begin position="1"/>
        <end position="40"/>
    </location>
</feature>
<evidence type="ECO:0000313" key="3">
    <source>
        <dbReference type="Proteomes" id="UP000298416"/>
    </source>
</evidence>
<dbReference type="Proteomes" id="UP000298416">
    <property type="component" value="Unassembled WGS sequence"/>
</dbReference>
<accession>A0A8X8ZSM7</accession>
<feature type="region of interest" description="Disordered" evidence="1">
    <location>
        <begin position="88"/>
        <end position="129"/>
    </location>
</feature>
<comment type="caution">
    <text evidence="2">The sequence shown here is derived from an EMBL/GenBank/DDBJ whole genome shotgun (WGS) entry which is preliminary data.</text>
</comment>
<sequence>MRSDRAASMSRVAAAESAKRQPLLTTTASPSQCGGAKIGRRGSRMGETAGECAAVCCCCPCAMVHLLILAVFRLPRGLWRKKKRKMLLRKKKRRNSLEEAADERRRSDSIGCDEAEEGDEDREAENDVVDWDNEVWDRFYGAGFWRSASQRNDE</sequence>
<evidence type="ECO:0000313" key="2">
    <source>
        <dbReference type="EMBL" id="KAG6414704.1"/>
    </source>
</evidence>
<dbReference type="EMBL" id="PNBA02000008">
    <property type="protein sequence ID" value="KAG6414704.1"/>
    <property type="molecule type" value="Genomic_DNA"/>
</dbReference>